<proteinExistence type="predicted"/>
<reference evidence="2" key="1">
    <citation type="journal article" date="2014" name="PLoS ONE">
        <title>Transcriptome-Based Identification of ABC Transporters in the Western Tarnished Plant Bug Lygus hesperus.</title>
        <authorList>
            <person name="Hull J.J."/>
            <person name="Chaney K."/>
            <person name="Geib S.M."/>
            <person name="Fabrick J.A."/>
            <person name="Brent C.S."/>
            <person name="Walsh D."/>
            <person name="Lavine L.C."/>
        </authorList>
    </citation>
    <scope>NUCLEOTIDE SEQUENCE</scope>
</reference>
<sequence length="151" mass="17515">MDDTPPEEFLDFNELKEKYCLLKRLYDEVIDSNSQLVLKLEEAKWTLAKSTNELQEQNNELMSKNMELRRQKHHLSLEMRTLRSHQRVIKKLVNQGLVEVDVQSASMKRQEDCLVGLHKVVSQLNDFNSDIPSASTNEEEINCNGMIAPNI</sequence>
<gene>
    <name evidence="2" type="primary">RPL13A_1</name>
    <name evidence="2" type="ORF">CM83_100472</name>
</gene>
<organism evidence="2">
    <name type="scientific">Lygus hesperus</name>
    <name type="common">Western plant bug</name>
    <dbReference type="NCBI Taxonomy" id="30085"/>
    <lineage>
        <taxon>Eukaryota</taxon>
        <taxon>Metazoa</taxon>
        <taxon>Ecdysozoa</taxon>
        <taxon>Arthropoda</taxon>
        <taxon>Hexapoda</taxon>
        <taxon>Insecta</taxon>
        <taxon>Pterygota</taxon>
        <taxon>Neoptera</taxon>
        <taxon>Paraneoptera</taxon>
        <taxon>Hemiptera</taxon>
        <taxon>Heteroptera</taxon>
        <taxon>Panheteroptera</taxon>
        <taxon>Cimicomorpha</taxon>
        <taxon>Miridae</taxon>
        <taxon>Mirini</taxon>
        <taxon>Lygus</taxon>
    </lineage>
</organism>
<evidence type="ECO:0000313" key="2">
    <source>
        <dbReference type="EMBL" id="JAG08728.1"/>
    </source>
</evidence>
<dbReference type="GO" id="GO:0005840">
    <property type="term" value="C:ribosome"/>
    <property type="evidence" value="ECO:0007669"/>
    <property type="project" value="UniProtKB-KW"/>
</dbReference>
<feature type="non-terminal residue" evidence="2">
    <location>
        <position position="151"/>
    </location>
</feature>
<dbReference type="AlphaFoldDB" id="A0A0A9WQF0"/>
<keyword evidence="2" id="KW-0687">Ribonucleoprotein</keyword>
<accession>A0A0A9WQF0</accession>
<dbReference type="EMBL" id="GBHO01034876">
    <property type="protein sequence ID" value="JAG08728.1"/>
    <property type="molecule type" value="Transcribed_RNA"/>
</dbReference>
<keyword evidence="1" id="KW-0175">Coiled coil</keyword>
<reference evidence="2" key="2">
    <citation type="submission" date="2014-07" db="EMBL/GenBank/DDBJ databases">
        <authorList>
            <person name="Hull J."/>
        </authorList>
    </citation>
    <scope>NUCLEOTIDE SEQUENCE</scope>
</reference>
<protein>
    <submittedName>
        <fullName evidence="2">60S ribosomal protein L13a</fullName>
    </submittedName>
</protein>
<keyword evidence="2" id="KW-0689">Ribosomal protein</keyword>
<name>A0A0A9WQF0_LYGHE</name>
<feature type="coiled-coil region" evidence="1">
    <location>
        <begin position="40"/>
        <end position="78"/>
    </location>
</feature>
<evidence type="ECO:0000256" key="1">
    <source>
        <dbReference type="SAM" id="Coils"/>
    </source>
</evidence>